<dbReference type="SMART" id="SM00342">
    <property type="entry name" value="HTH_ARAC"/>
    <property type="match status" value="1"/>
</dbReference>
<comment type="caution">
    <text evidence="5">The sequence shown here is derived from an EMBL/GenBank/DDBJ whole genome shotgun (WGS) entry which is preliminary data.</text>
</comment>
<dbReference type="EMBL" id="BAABRI010000003">
    <property type="protein sequence ID" value="GAA5481482.1"/>
    <property type="molecule type" value="Genomic_DNA"/>
</dbReference>
<dbReference type="InterPro" id="IPR050204">
    <property type="entry name" value="AraC_XylS_family_regulators"/>
</dbReference>
<keyword evidence="6" id="KW-1185">Reference proteome</keyword>
<proteinExistence type="predicted"/>
<name>A0ABP9UJC0_9BACT</name>
<dbReference type="Proteomes" id="UP001476282">
    <property type="component" value="Unassembled WGS sequence"/>
</dbReference>
<reference evidence="5 6" key="1">
    <citation type="submission" date="2024-02" db="EMBL/GenBank/DDBJ databases">
        <title>Haloferula sargassicola NBRC 104335.</title>
        <authorList>
            <person name="Ichikawa N."/>
            <person name="Katano-Makiyama Y."/>
            <person name="Hidaka K."/>
        </authorList>
    </citation>
    <scope>NUCLEOTIDE SEQUENCE [LARGE SCALE GENOMIC DNA]</scope>
    <source>
        <strain evidence="5 6">NBRC 104335</strain>
    </source>
</reference>
<evidence type="ECO:0000313" key="6">
    <source>
        <dbReference type="Proteomes" id="UP001476282"/>
    </source>
</evidence>
<keyword evidence="3" id="KW-0804">Transcription</keyword>
<evidence type="ECO:0000256" key="3">
    <source>
        <dbReference type="ARBA" id="ARBA00023163"/>
    </source>
</evidence>
<evidence type="ECO:0000313" key="5">
    <source>
        <dbReference type="EMBL" id="GAA5481482.1"/>
    </source>
</evidence>
<feature type="domain" description="HTH araC/xylS-type" evidence="4">
    <location>
        <begin position="48"/>
        <end position="147"/>
    </location>
</feature>
<sequence length="153" mass="16755">MLVIPGPAEPYLAWRRGSVLALAGAMIRWTAIDGDPAAEEQPWPRPVKVVWKLLTQHSSRSLDLGSLGGHLGVRPARLGDEFTRATGMPFRQWLGSERCATGSRLLVEEPARTIGEIAARCSPQSISQFNRNFLAFAGQSPRDFREAFAPTDG</sequence>
<dbReference type="Pfam" id="PF12833">
    <property type="entry name" value="HTH_18"/>
    <property type="match status" value="1"/>
</dbReference>
<dbReference type="PANTHER" id="PTHR46796">
    <property type="entry name" value="HTH-TYPE TRANSCRIPTIONAL ACTIVATOR RHAS-RELATED"/>
    <property type="match status" value="1"/>
</dbReference>
<keyword evidence="1" id="KW-0805">Transcription regulation</keyword>
<dbReference type="PROSITE" id="PS01124">
    <property type="entry name" value="HTH_ARAC_FAMILY_2"/>
    <property type="match status" value="1"/>
</dbReference>
<dbReference type="SUPFAM" id="SSF46689">
    <property type="entry name" value="Homeodomain-like"/>
    <property type="match status" value="1"/>
</dbReference>
<dbReference type="InterPro" id="IPR018060">
    <property type="entry name" value="HTH_AraC"/>
</dbReference>
<protein>
    <recommendedName>
        <fullName evidence="4">HTH araC/xylS-type domain-containing protein</fullName>
    </recommendedName>
</protein>
<evidence type="ECO:0000256" key="2">
    <source>
        <dbReference type="ARBA" id="ARBA00023125"/>
    </source>
</evidence>
<dbReference type="Gene3D" id="1.10.10.60">
    <property type="entry name" value="Homeodomain-like"/>
    <property type="match status" value="1"/>
</dbReference>
<dbReference type="InterPro" id="IPR009057">
    <property type="entry name" value="Homeodomain-like_sf"/>
</dbReference>
<organism evidence="5 6">
    <name type="scientific">Haloferula sargassicola</name>
    <dbReference type="NCBI Taxonomy" id="490096"/>
    <lineage>
        <taxon>Bacteria</taxon>
        <taxon>Pseudomonadati</taxon>
        <taxon>Verrucomicrobiota</taxon>
        <taxon>Verrucomicrobiia</taxon>
        <taxon>Verrucomicrobiales</taxon>
        <taxon>Verrucomicrobiaceae</taxon>
        <taxon>Haloferula</taxon>
    </lineage>
</organism>
<evidence type="ECO:0000259" key="4">
    <source>
        <dbReference type="PROSITE" id="PS01124"/>
    </source>
</evidence>
<keyword evidence="2" id="KW-0238">DNA-binding</keyword>
<gene>
    <name evidence="5" type="ORF">Hsar01_00691</name>
</gene>
<accession>A0ABP9UJC0</accession>
<evidence type="ECO:0000256" key="1">
    <source>
        <dbReference type="ARBA" id="ARBA00023015"/>
    </source>
</evidence>